<dbReference type="EMBL" id="CP139781">
    <property type="protein sequence ID" value="WRQ86718.1"/>
    <property type="molecule type" value="Genomic_DNA"/>
</dbReference>
<accession>A0ABZ1C5T0</accession>
<proteinExistence type="predicted"/>
<keyword evidence="5" id="KW-1185">Reference proteome</keyword>
<dbReference type="Pfam" id="PF12951">
    <property type="entry name" value="PATR"/>
    <property type="match status" value="1"/>
</dbReference>
<dbReference type="NCBIfam" id="TIGR02601">
    <property type="entry name" value="autotrns_rpt"/>
    <property type="match status" value="1"/>
</dbReference>
<evidence type="ECO:0000259" key="3">
    <source>
        <dbReference type="Pfam" id="PF07589"/>
    </source>
</evidence>
<name>A0ABZ1C5T0_9BACT</name>
<sequence>MAGHAQYFRAWAALVLGLGLIRLPILAQTVELDSFDQDTVSGAPATGTSWTGNITQQATSIQVGGTAKDENGWVSASLNLDASAMNYLRILAQRDTGNESPAVVVQFNDLYLTQDAGVFSVGSDAFAAGELTWVQVPIDSWGAGFDASQITDWSLGGGATGLTDFRMTFAHLALSSDLLALSGGKIITAGDQTYAAAQSLTGDTTLGNTDGANGTGTAITFDDSLDGAYALTLNTNGVTTLDGAAGGTTPLASLTTDAGGRTEINGGEVTTTGDQSYGDEVHLGADTLLQVLGDGIVQFFQPIQGNDWELTINSPNWGTFGAAHQLAALNKSGSGTFVLSSQSTFTGPTTVNAGTLQLDVDQALSASSSLVLAGGTFDLNQHSLTLSTLAVTADSILDFGGGSGSFTLSSISGSLWNGTLSISNFNPSSNTLRFGTGSDGLNLANLPLFRFVDYGGAIGQIDGLGFVTPSAVPEPGTVALLAGVAVLGATVYRRRRLQQLAATERDADSTAPRCDDTRSSSCC</sequence>
<dbReference type="InterPro" id="IPR013424">
    <property type="entry name" value="Ice-binding_C"/>
</dbReference>
<evidence type="ECO:0000256" key="2">
    <source>
        <dbReference type="SAM" id="MobiDB-lite"/>
    </source>
</evidence>
<feature type="region of interest" description="Disordered" evidence="2">
    <location>
        <begin position="502"/>
        <end position="523"/>
    </location>
</feature>
<dbReference type="Proteomes" id="UP000738431">
    <property type="component" value="Chromosome"/>
</dbReference>
<dbReference type="SUPFAM" id="SSF51126">
    <property type="entry name" value="Pectin lyase-like"/>
    <property type="match status" value="1"/>
</dbReference>
<dbReference type="NCBIfam" id="TIGR02595">
    <property type="entry name" value="PEP_CTERM"/>
    <property type="match status" value="1"/>
</dbReference>
<keyword evidence="1" id="KW-0732">Signal</keyword>
<evidence type="ECO:0000313" key="5">
    <source>
        <dbReference type="Proteomes" id="UP000738431"/>
    </source>
</evidence>
<gene>
    <name evidence="4" type="ORF">K1X11_018045</name>
</gene>
<protein>
    <submittedName>
        <fullName evidence="4">Autotransporter-associated beta strand repeat-containing protein</fullName>
    </submittedName>
</protein>
<dbReference type="InterPro" id="IPR013425">
    <property type="entry name" value="Autotrns_rpt"/>
</dbReference>
<dbReference type="Pfam" id="PF07589">
    <property type="entry name" value="PEP-CTERM"/>
    <property type="match status" value="1"/>
</dbReference>
<evidence type="ECO:0000256" key="1">
    <source>
        <dbReference type="ARBA" id="ARBA00022729"/>
    </source>
</evidence>
<organism evidence="4 5">
    <name type="scientific">Actomonas aquatica</name>
    <dbReference type="NCBI Taxonomy" id="2866162"/>
    <lineage>
        <taxon>Bacteria</taxon>
        <taxon>Pseudomonadati</taxon>
        <taxon>Verrucomicrobiota</taxon>
        <taxon>Opitutia</taxon>
        <taxon>Opitutales</taxon>
        <taxon>Opitutaceae</taxon>
        <taxon>Actomonas</taxon>
    </lineage>
</organism>
<reference evidence="4 5" key="1">
    <citation type="submission" date="2023-12" db="EMBL/GenBank/DDBJ databases">
        <title>Description of an unclassified Opitutus bacterium of Verrucomicrobiota.</title>
        <authorList>
            <person name="Zhang D.-F."/>
        </authorList>
    </citation>
    <scope>NUCLEOTIDE SEQUENCE [LARGE SCALE GENOMIC DNA]</scope>
    <source>
        <strain evidence="4 5">WL0086</strain>
    </source>
</reference>
<dbReference type="InterPro" id="IPR011050">
    <property type="entry name" value="Pectin_lyase_fold/virulence"/>
</dbReference>
<dbReference type="RefSeq" id="WP_221030556.1">
    <property type="nucleotide sequence ID" value="NZ_CP139781.1"/>
</dbReference>
<evidence type="ECO:0000313" key="4">
    <source>
        <dbReference type="EMBL" id="WRQ86718.1"/>
    </source>
</evidence>
<feature type="compositionally biased region" description="Basic and acidic residues" evidence="2">
    <location>
        <begin position="503"/>
        <end position="523"/>
    </location>
</feature>
<feature type="domain" description="Ice-binding protein C-terminal" evidence="3">
    <location>
        <begin position="471"/>
        <end position="496"/>
    </location>
</feature>